<dbReference type="GO" id="GO:0005096">
    <property type="term" value="F:GTPase activator activity"/>
    <property type="evidence" value="ECO:0007669"/>
    <property type="project" value="UniProtKB-KW"/>
</dbReference>
<dbReference type="InterPro" id="IPR050302">
    <property type="entry name" value="Rab_GAP_TBC_domain"/>
</dbReference>
<dbReference type="Gene3D" id="1.10.8.270">
    <property type="entry name" value="putative rabgap domain of human tbc1 domain family member 14 like domains"/>
    <property type="match status" value="1"/>
</dbReference>
<evidence type="ECO:0000259" key="11">
    <source>
        <dbReference type="PROSITE" id="PS50086"/>
    </source>
</evidence>
<dbReference type="GO" id="GO:0015031">
    <property type="term" value="P:protein transport"/>
    <property type="evidence" value="ECO:0007669"/>
    <property type="project" value="UniProtKB-KW"/>
</dbReference>
<dbReference type="PROSITE" id="PS50086">
    <property type="entry name" value="TBC_RABGAP"/>
    <property type="match status" value="1"/>
</dbReference>
<evidence type="ECO:0000256" key="7">
    <source>
        <dbReference type="ARBA" id="ARBA00023054"/>
    </source>
</evidence>
<keyword evidence="2" id="KW-0813">Transport</keyword>
<evidence type="ECO:0000256" key="8">
    <source>
        <dbReference type="ARBA" id="ARBA00061661"/>
    </source>
</evidence>
<protein>
    <recommendedName>
        <fullName evidence="9">GTPase-activating protein GYP5</fullName>
    </recommendedName>
</protein>
<dbReference type="SMART" id="SM00164">
    <property type="entry name" value="TBC"/>
    <property type="match status" value="1"/>
</dbReference>
<dbReference type="Pfam" id="PF23436">
    <property type="entry name" value="RabGap-TBC_2"/>
    <property type="match status" value="1"/>
</dbReference>
<evidence type="ECO:0000256" key="1">
    <source>
        <dbReference type="ARBA" id="ARBA00004496"/>
    </source>
</evidence>
<dbReference type="STRING" id="1353952.A0A165JN91"/>
<dbReference type="SUPFAM" id="SSF47923">
    <property type="entry name" value="Ypt/Rab-GAP domain of gyp1p"/>
    <property type="match status" value="2"/>
</dbReference>
<dbReference type="FunFam" id="1.10.472.80:FF:000044">
    <property type="entry name" value="GTPase-activating protein GYP5"/>
    <property type="match status" value="1"/>
</dbReference>
<evidence type="ECO:0000256" key="5">
    <source>
        <dbReference type="ARBA" id="ARBA00022892"/>
    </source>
</evidence>
<dbReference type="GO" id="GO:0016192">
    <property type="term" value="P:vesicle-mediated transport"/>
    <property type="evidence" value="ECO:0007669"/>
    <property type="project" value="UniProtKB-KW"/>
</dbReference>
<dbReference type="GO" id="GO:0005737">
    <property type="term" value="C:cytoplasm"/>
    <property type="evidence" value="ECO:0007669"/>
    <property type="project" value="UniProtKB-SubCell"/>
</dbReference>
<dbReference type="EMBL" id="KV423919">
    <property type="protein sequence ID" value="KZT62067.1"/>
    <property type="molecule type" value="Genomic_DNA"/>
</dbReference>
<gene>
    <name evidence="12" type="ORF">CALCODRAFT_522572</name>
</gene>
<comment type="similarity">
    <text evidence="8">Belongs to the GYP5 family.</text>
</comment>
<keyword evidence="3" id="KW-0343">GTPase activation</keyword>
<dbReference type="InterPro" id="IPR035969">
    <property type="entry name" value="Rab-GAP_TBC_sf"/>
</dbReference>
<dbReference type="FunFam" id="1.10.8.270:FF:000001">
    <property type="entry name" value="TBC1 domain family member 1"/>
    <property type="match status" value="1"/>
</dbReference>
<evidence type="ECO:0000256" key="6">
    <source>
        <dbReference type="ARBA" id="ARBA00022927"/>
    </source>
</evidence>
<dbReference type="Proteomes" id="UP000076842">
    <property type="component" value="Unassembled WGS sequence"/>
</dbReference>
<dbReference type="InParanoid" id="A0A165JN91"/>
<keyword evidence="5" id="KW-0931">ER-Golgi transport</keyword>
<dbReference type="Gene3D" id="1.10.10.750">
    <property type="entry name" value="Ypt/Rab-GAP domain of gyp1p, domain 1"/>
    <property type="match status" value="1"/>
</dbReference>
<dbReference type="InterPro" id="IPR000195">
    <property type="entry name" value="Rab-GAP-TBC_dom"/>
</dbReference>
<accession>A0A165JN91</accession>
<feature type="region of interest" description="Disordered" evidence="10">
    <location>
        <begin position="1"/>
        <end position="72"/>
    </location>
</feature>
<evidence type="ECO:0000256" key="2">
    <source>
        <dbReference type="ARBA" id="ARBA00022448"/>
    </source>
</evidence>
<dbReference type="FunFam" id="1.10.10.750:FF:000003">
    <property type="entry name" value="GTPase activating protein (Evi5)"/>
    <property type="match status" value="1"/>
</dbReference>
<keyword evidence="4" id="KW-0963">Cytoplasm</keyword>
<comment type="subcellular location">
    <subcellularLocation>
        <location evidence="1">Cytoplasm</location>
    </subcellularLocation>
</comment>
<evidence type="ECO:0000256" key="10">
    <source>
        <dbReference type="SAM" id="MobiDB-lite"/>
    </source>
</evidence>
<proteinExistence type="inferred from homology"/>
<reference evidence="12 13" key="1">
    <citation type="journal article" date="2016" name="Mol. Biol. Evol.">
        <title>Comparative Genomics of Early-Diverging Mushroom-Forming Fungi Provides Insights into the Origins of Lignocellulose Decay Capabilities.</title>
        <authorList>
            <person name="Nagy L.G."/>
            <person name="Riley R."/>
            <person name="Tritt A."/>
            <person name="Adam C."/>
            <person name="Daum C."/>
            <person name="Floudas D."/>
            <person name="Sun H."/>
            <person name="Yadav J.S."/>
            <person name="Pangilinan J."/>
            <person name="Larsson K.H."/>
            <person name="Matsuura K."/>
            <person name="Barry K."/>
            <person name="Labutti K."/>
            <person name="Kuo R."/>
            <person name="Ohm R.A."/>
            <person name="Bhattacharya S.S."/>
            <person name="Shirouzu T."/>
            <person name="Yoshinaga Y."/>
            <person name="Martin F.M."/>
            <person name="Grigoriev I.V."/>
            <person name="Hibbett D.S."/>
        </authorList>
    </citation>
    <scope>NUCLEOTIDE SEQUENCE [LARGE SCALE GENOMIC DNA]</scope>
    <source>
        <strain evidence="12 13">HHB12733</strain>
    </source>
</reference>
<keyword evidence="6" id="KW-0653">Protein transport</keyword>
<name>A0A165JN91_9BASI</name>
<dbReference type="PANTHER" id="PTHR47219:SF9">
    <property type="entry name" value="GTPASE ACTIVATING PROTEIN AND CENTROSOME-ASSOCIATED, ISOFORM B"/>
    <property type="match status" value="1"/>
</dbReference>
<keyword evidence="13" id="KW-1185">Reference proteome</keyword>
<evidence type="ECO:0000256" key="4">
    <source>
        <dbReference type="ARBA" id="ARBA00022490"/>
    </source>
</evidence>
<dbReference type="GO" id="GO:0031267">
    <property type="term" value="F:small GTPase binding"/>
    <property type="evidence" value="ECO:0007669"/>
    <property type="project" value="TreeGrafter"/>
</dbReference>
<feature type="compositionally biased region" description="Polar residues" evidence="10">
    <location>
        <begin position="31"/>
        <end position="68"/>
    </location>
</feature>
<evidence type="ECO:0000313" key="13">
    <source>
        <dbReference type="Proteomes" id="UP000076842"/>
    </source>
</evidence>
<keyword evidence="7" id="KW-0175">Coiled coil</keyword>
<evidence type="ECO:0000256" key="3">
    <source>
        <dbReference type="ARBA" id="ARBA00022468"/>
    </source>
</evidence>
<sequence>MKEDSVDLTEVSLDDDLDNERFSTVALRTPSLPSSTPDPNSAASRSTWRNSVATASSGNGPPQASPSGRDSRRVTMASIPPLRTASTSNFDFALARLNLQREAQQSDPSVRRASLHGHIRLKEGFDKLHEEQEKLDEHEEIDWDFWGEVMADYEQVARTRASELSQAIQKGIPAALRGTIWQLMSASKDMNLEQVYAELLKDSSPHEKSISRDLGRTFPNHEYFQDVAGIGQENLFNVVKAYSLYDPEVGYCQGMPFVVAALLLNMPDEEAFCVLVRLMKSYDLRGHFLPEMPGLQLRLFQFDRLVEELLPLLHQHFVRQGVKSSMYCSQWFLTLFSYRFPLDMVFRIFDIIFATGIEAIFGFALVLLEKNEDVLLSLKFDQILDYMKTGLFDTYKIYESPVSPSEKRPTRYRADAFVQDAFQVKVSPFMLDTYAAEYEELVRQQNKHLVEMDTLRNVNRHLSSQVKTLESSLAQLNSEHCDLVKQFVMIKLEKEEMESELVKYKMLQAMQLSTSESALILICRYAETMLANEDARSSSRISSLSKRSR</sequence>
<dbReference type="PANTHER" id="PTHR47219">
    <property type="entry name" value="RAB GTPASE-ACTIVATING PROTEIN 1-LIKE"/>
    <property type="match status" value="1"/>
</dbReference>
<feature type="domain" description="Rab-GAP TBC" evidence="11">
    <location>
        <begin position="171"/>
        <end position="356"/>
    </location>
</feature>
<dbReference type="OrthoDB" id="295078at2759"/>
<organism evidence="12 13">
    <name type="scientific">Calocera cornea HHB12733</name>
    <dbReference type="NCBI Taxonomy" id="1353952"/>
    <lineage>
        <taxon>Eukaryota</taxon>
        <taxon>Fungi</taxon>
        <taxon>Dikarya</taxon>
        <taxon>Basidiomycota</taxon>
        <taxon>Agaricomycotina</taxon>
        <taxon>Dacrymycetes</taxon>
        <taxon>Dacrymycetales</taxon>
        <taxon>Dacrymycetaceae</taxon>
        <taxon>Calocera</taxon>
    </lineage>
</organism>
<dbReference type="Gene3D" id="1.10.472.80">
    <property type="entry name" value="Ypt/Rab-GAP domain of gyp1p, domain 3"/>
    <property type="match status" value="1"/>
</dbReference>
<evidence type="ECO:0000313" key="12">
    <source>
        <dbReference type="EMBL" id="KZT62067.1"/>
    </source>
</evidence>
<evidence type="ECO:0000256" key="9">
    <source>
        <dbReference type="ARBA" id="ARBA00072088"/>
    </source>
</evidence>
<dbReference type="AlphaFoldDB" id="A0A165JN91"/>